<gene>
    <name evidence="2" type="ORF">EKG83_29640</name>
</gene>
<dbReference type="OrthoDB" id="4190452at2"/>
<evidence type="ECO:0000259" key="1">
    <source>
        <dbReference type="Pfam" id="PF19809"/>
    </source>
</evidence>
<feature type="domain" description="DUF6292" evidence="1">
    <location>
        <begin position="16"/>
        <end position="118"/>
    </location>
</feature>
<sequence>MDLDFDDTMVRALRRYARCVASVLGLGDDRWGLRVERPVGVRVALGGRVASYPDRDAALVWDERHGWSIVVEGDGGRASGGGCDVDGGRVPDGGRDLVVARLGGLAVPRPDAVAEWVAGLVHRSVGADEPRRPGEYALADR</sequence>
<dbReference type="Proteomes" id="UP000325787">
    <property type="component" value="Chromosome"/>
</dbReference>
<reference evidence="3" key="1">
    <citation type="journal article" date="2021" name="Curr. Microbiol.">
        <title>Complete genome of nocamycin-producing strain Saccharothrix syringae NRRL B-16468 reveals the biosynthetic potential for secondary metabolites.</title>
        <authorList>
            <person name="Mo X."/>
            <person name="Yang S."/>
        </authorList>
    </citation>
    <scope>NUCLEOTIDE SEQUENCE [LARGE SCALE GENOMIC DNA]</scope>
    <source>
        <strain evidence="3">ATCC 51364 / DSM 43886 / JCM 6844 / KCTC 9398 / NBRC 14523 / NRRL B-16468 / INA 2240</strain>
    </source>
</reference>
<keyword evidence="3" id="KW-1185">Reference proteome</keyword>
<dbReference type="RefSeq" id="WP_051765406.1">
    <property type="nucleotide sequence ID" value="NZ_CP034550.1"/>
</dbReference>
<dbReference type="AlphaFoldDB" id="A0A5Q0H4Y5"/>
<organism evidence="2 3">
    <name type="scientific">Saccharothrix syringae</name>
    <name type="common">Nocardiopsis syringae</name>
    <dbReference type="NCBI Taxonomy" id="103733"/>
    <lineage>
        <taxon>Bacteria</taxon>
        <taxon>Bacillati</taxon>
        <taxon>Actinomycetota</taxon>
        <taxon>Actinomycetes</taxon>
        <taxon>Pseudonocardiales</taxon>
        <taxon>Pseudonocardiaceae</taxon>
        <taxon>Saccharothrix</taxon>
    </lineage>
</organism>
<dbReference type="KEGG" id="ssyi:EKG83_29640"/>
<accession>A0A5Q0H4Y5</accession>
<proteinExistence type="predicted"/>
<evidence type="ECO:0000313" key="3">
    <source>
        <dbReference type="Proteomes" id="UP000325787"/>
    </source>
</evidence>
<protein>
    <recommendedName>
        <fullName evidence="1">DUF6292 domain-containing protein</fullName>
    </recommendedName>
</protein>
<dbReference type="Pfam" id="PF19809">
    <property type="entry name" value="DUF6292"/>
    <property type="match status" value="1"/>
</dbReference>
<name>A0A5Q0H4Y5_SACSY</name>
<dbReference type="InterPro" id="IPR046259">
    <property type="entry name" value="DUF6292"/>
</dbReference>
<dbReference type="EMBL" id="CP034550">
    <property type="protein sequence ID" value="QFZ20994.1"/>
    <property type="molecule type" value="Genomic_DNA"/>
</dbReference>
<evidence type="ECO:0000313" key="2">
    <source>
        <dbReference type="EMBL" id="QFZ20994.1"/>
    </source>
</evidence>